<dbReference type="Pfam" id="PF05043">
    <property type="entry name" value="Mga"/>
    <property type="match status" value="1"/>
</dbReference>
<proteinExistence type="predicted"/>
<dbReference type="EMBL" id="MJEA01000003">
    <property type="protein sequence ID" value="OQO70759.1"/>
    <property type="molecule type" value="Genomic_DNA"/>
</dbReference>
<dbReference type="AlphaFoldDB" id="A0A1V8YDS9"/>
<evidence type="ECO:0000256" key="2">
    <source>
        <dbReference type="ARBA" id="ARBA00023163"/>
    </source>
</evidence>
<keyword evidence="2" id="KW-0804">Transcription</keyword>
<feature type="domain" description="Mga helix-turn-helix" evidence="3">
    <location>
        <begin position="77"/>
        <end position="160"/>
    </location>
</feature>
<keyword evidence="1" id="KW-0805">Transcription regulation</keyword>
<dbReference type="InterPro" id="IPR036388">
    <property type="entry name" value="WH-like_DNA-bd_sf"/>
</dbReference>
<dbReference type="InterPro" id="IPR050661">
    <property type="entry name" value="BglG_antiterminators"/>
</dbReference>
<evidence type="ECO:0000259" key="3">
    <source>
        <dbReference type="Pfam" id="PF05043"/>
    </source>
</evidence>
<evidence type="ECO:0000313" key="5">
    <source>
        <dbReference type="Proteomes" id="UP000192477"/>
    </source>
</evidence>
<dbReference type="InterPro" id="IPR007737">
    <property type="entry name" value="Mga_HTH"/>
</dbReference>
<dbReference type="RefSeq" id="WP_179134384.1">
    <property type="nucleotide sequence ID" value="NZ_MJEB01000023.1"/>
</dbReference>
<comment type="caution">
    <text evidence="4">The sequence shown here is derived from an EMBL/GenBank/DDBJ whole genome shotgun (WGS) entry which is preliminary data.</text>
</comment>
<dbReference type="InterPro" id="IPR036390">
    <property type="entry name" value="WH_DNA-bd_sf"/>
</dbReference>
<sequence length="471" mass="55617">MFFLLEKKNENKLALFRAILFKGAWENITLTQLQEQLSISQVSIRHLIKEINDELESKVSIELKNNEVFLKKNELVVEQIVQFYSINDNGYKILEFLFMKPKVYTVESLAQHLYISTSHLYKIIKKFNDQLMPYNIFISIRNGIYLNGPEQLIKNLFYEFISISNHSYEQLTFTPSKSALNRQVQIIFAEYGILTDYATVTLFSHWIVTCLNFKYLLNKKSIVITYEKMSDNFPFHIEEEFFVIGESVLKSFGMQKITKKEVMGLYLGLASLALSFATKQEAEDFRKKFINKLAVKKKVEKLYPALLNMIANPHELKKMTISLEFVIEFILTYTDYFLITWKNYLDLYQFVYKNSRINYETIKKLCAEHLEIDHAIKQEVYVQLFCLMIDFYNQNTGTKINNKKFIYKSILGLKTENLMANKLMSLFEDPLDDSSLNTDYVYIVDDTRLMKDATKKYMLLTDFVDYINRLF</sequence>
<evidence type="ECO:0000256" key="1">
    <source>
        <dbReference type="ARBA" id="ARBA00023015"/>
    </source>
</evidence>
<dbReference type="Proteomes" id="UP000192477">
    <property type="component" value="Unassembled WGS sequence"/>
</dbReference>
<reference evidence="4 5" key="1">
    <citation type="journal article" date="2017" name="BMC Microbiol.">
        <title>Comparative genomics of Enterococcus spp. isolated from bovine feces.</title>
        <authorList>
            <person name="Beukers A.G."/>
            <person name="Zaheer R."/>
            <person name="Goji N."/>
            <person name="Amoako K.K."/>
            <person name="Chaves A.V."/>
            <person name="Ward M.P."/>
            <person name="McAllister T.A."/>
        </authorList>
    </citation>
    <scope>NUCLEOTIDE SEQUENCE [LARGE SCALE GENOMIC DNA]</scope>
    <source>
        <strain evidence="4 5">F1129D 143</strain>
    </source>
</reference>
<dbReference type="PANTHER" id="PTHR30185">
    <property type="entry name" value="CRYPTIC BETA-GLUCOSIDE BGL OPERON ANTITERMINATOR"/>
    <property type="match status" value="1"/>
</dbReference>
<evidence type="ECO:0000313" key="4">
    <source>
        <dbReference type="EMBL" id="OQO70759.1"/>
    </source>
</evidence>
<organism evidence="4 5">
    <name type="scientific">Enterococcus villorum</name>
    <dbReference type="NCBI Taxonomy" id="112904"/>
    <lineage>
        <taxon>Bacteria</taxon>
        <taxon>Bacillati</taxon>
        <taxon>Bacillota</taxon>
        <taxon>Bacilli</taxon>
        <taxon>Lactobacillales</taxon>
        <taxon>Enterococcaceae</taxon>
        <taxon>Enterococcus</taxon>
    </lineage>
</organism>
<dbReference type="Gene3D" id="1.10.10.10">
    <property type="entry name" value="Winged helix-like DNA-binding domain superfamily/Winged helix DNA-binding domain"/>
    <property type="match status" value="1"/>
</dbReference>
<gene>
    <name evidence="4" type="ORF">BH747_04995</name>
</gene>
<accession>A0A1V8YDS9</accession>
<dbReference type="PANTHER" id="PTHR30185:SF18">
    <property type="entry name" value="TRANSCRIPTIONAL REGULATOR MTLR"/>
    <property type="match status" value="1"/>
</dbReference>
<dbReference type="SUPFAM" id="SSF46785">
    <property type="entry name" value="Winged helix' DNA-binding domain"/>
    <property type="match status" value="1"/>
</dbReference>
<protein>
    <recommendedName>
        <fullName evidence="3">Mga helix-turn-helix domain-containing protein</fullName>
    </recommendedName>
</protein>
<name>A0A1V8YDS9_9ENTE</name>